<proteinExistence type="predicted"/>
<evidence type="ECO:0000256" key="1">
    <source>
        <dbReference type="SAM" id="Phobius"/>
    </source>
</evidence>
<dbReference type="AlphaFoldDB" id="H3BB83"/>
<reference evidence="2" key="3">
    <citation type="submission" date="2025-09" db="UniProtKB">
        <authorList>
            <consortium name="Ensembl"/>
        </authorList>
    </citation>
    <scope>IDENTIFICATION</scope>
</reference>
<feature type="transmembrane region" description="Helical" evidence="1">
    <location>
        <begin position="83"/>
        <end position="103"/>
    </location>
</feature>
<keyword evidence="3" id="KW-1185">Reference proteome</keyword>
<feature type="transmembrane region" description="Helical" evidence="1">
    <location>
        <begin position="31"/>
        <end position="52"/>
    </location>
</feature>
<name>H3BB83_LATCH</name>
<feature type="transmembrane region" description="Helical" evidence="1">
    <location>
        <begin position="727"/>
        <end position="746"/>
    </location>
</feature>
<reference evidence="3" key="1">
    <citation type="submission" date="2011-08" db="EMBL/GenBank/DDBJ databases">
        <title>The draft genome of Latimeria chalumnae.</title>
        <authorList>
            <person name="Di Palma F."/>
            <person name="Alfoldi J."/>
            <person name="Johnson J."/>
            <person name="Berlin A."/>
            <person name="Gnerre S."/>
            <person name="Jaffe D."/>
            <person name="MacCallum I."/>
            <person name="Young S."/>
            <person name="Walker B.J."/>
            <person name="Lander E."/>
            <person name="Lindblad-Toh K."/>
        </authorList>
    </citation>
    <scope>NUCLEOTIDE SEQUENCE [LARGE SCALE GENOMIC DNA]</scope>
    <source>
        <strain evidence="3">Wild caught</strain>
    </source>
</reference>
<dbReference type="EMBL" id="AFYH01060442">
    <property type="status" value="NOT_ANNOTATED_CDS"/>
    <property type="molecule type" value="Genomic_DNA"/>
</dbReference>
<keyword evidence="1" id="KW-0472">Membrane</keyword>
<evidence type="ECO:0000313" key="2">
    <source>
        <dbReference type="Ensembl" id="ENSLACP00000019154.1"/>
    </source>
</evidence>
<accession>H3BB83</accession>
<dbReference type="Ensembl" id="ENSLACT00000019287.1">
    <property type="protein sequence ID" value="ENSLACP00000019154.1"/>
    <property type="gene ID" value="ENSLACG00000016851.1"/>
</dbReference>
<protein>
    <submittedName>
        <fullName evidence="2">Uncharacterized protein</fullName>
    </submittedName>
</protein>
<keyword evidence="1" id="KW-0812">Transmembrane</keyword>
<evidence type="ECO:0000313" key="3">
    <source>
        <dbReference type="Proteomes" id="UP000008672"/>
    </source>
</evidence>
<dbReference type="OMA" id="ENTHTIC"/>
<dbReference type="Proteomes" id="UP000008672">
    <property type="component" value="Unassembled WGS sequence"/>
</dbReference>
<organism evidence="2 3">
    <name type="scientific">Latimeria chalumnae</name>
    <name type="common">Coelacanth</name>
    <dbReference type="NCBI Taxonomy" id="7897"/>
    <lineage>
        <taxon>Eukaryota</taxon>
        <taxon>Metazoa</taxon>
        <taxon>Chordata</taxon>
        <taxon>Craniata</taxon>
        <taxon>Vertebrata</taxon>
        <taxon>Euteleostomi</taxon>
        <taxon>Coelacanthiformes</taxon>
        <taxon>Coelacanthidae</taxon>
        <taxon>Latimeria</taxon>
    </lineage>
</organism>
<sequence length="792" mass="82937">IAWESVGAQVVNPINRINDGFLEDKGVTSGVLVPLVAVAGVDCIIVDIQVVVRRGVLVFKNVVSITGVVGVVASVEKSGFTEVVMASVVVVVWAGFGFVVISVTNEAFAVERLSTVEEASIVVEEETFSKKDSVVLSVKMSLVVAFTAKGMGSVVLAVENRVVVVCPVKRGVVVTSAVKEVDVGVAWDNLFASVAMKVGRISVEKGTVVVLVVERTGSVEDILLFFPVEMGSIVLAAKNCVVVGRKVPGVVVVEAMDNVLAFVPMEMVKMVLCEGEMGNLLLTDVNGVFIVPAVEGVLVVVIKERVLLFSVGKEMGYVALAVENGKVVVFAVKMDLVVFAVKSVTVVVLSVKEIGFFMLAEENIGLVSDAVELNNTVLTGEDTIVSLEGMPVLLVENVALFSVVAEEIGVLVVAKEDMLLSVATEVALEGTGVVLEVVENDVLVSVSTDNGCVVLVLCVENGVMAEILEENGRAVAPTVENIVVVFTWKGMLVLVEIVFFSFPKEMGCIVLVVKNGKMVGPIAEEFLLLVVVENVLVSLSSESIKGMGVSVILVNDILLSEEGMVVLATLSVISLAPGLEGIGVLMVANVKSGTMFLTAEDGMGVVLEVVENGLLVSVSADEVGTLVVFVCDASVLPLKETEVWVVEENVMASLTVVAEILVENGRAVAPAVKGIGVVVNEDNSLVSLDIGTDSVVLAVINVELSLVKLKLVDVALVKVNVVFVGKVLALFVEVVSLVFIFPAVFLTSKGSGIDVILEVLTGTGELAVATGIAVSPVDVVNVGGQCVVLRNP</sequence>
<keyword evidence="1" id="KW-1133">Transmembrane helix</keyword>
<reference evidence="2" key="2">
    <citation type="submission" date="2025-08" db="UniProtKB">
        <authorList>
            <consortium name="Ensembl"/>
        </authorList>
    </citation>
    <scope>IDENTIFICATION</scope>
</reference>